<keyword evidence="3" id="KW-1185">Reference proteome</keyword>
<name>A0ABW1CTZ7_9ACTN</name>
<keyword evidence="1" id="KW-0472">Membrane</keyword>
<keyword evidence="1" id="KW-1133">Transmembrane helix</keyword>
<feature type="transmembrane region" description="Helical" evidence="1">
    <location>
        <begin position="12"/>
        <end position="33"/>
    </location>
</feature>
<organism evidence="2 3">
    <name type="scientific">Nonomuraea insulae</name>
    <dbReference type="NCBI Taxonomy" id="1616787"/>
    <lineage>
        <taxon>Bacteria</taxon>
        <taxon>Bacillati</taxon>
        <taxon>Actinomycetota</taxon>
        <taxon>Actinomycetes</taxon>
        <taxon>Streptosporangiales</taxon>
        <taxon>Streptosporangiaceae</taxon>
        <taxon>Nonomuraea</taxon>
    </lineage>
</organism>
<evidence type="ECO:0000313" key="3">
    <source>
        <dbReference type="Proteomes" id="UP001596058"/>
    </source>
</evidence>
<gene>
    <name evidence="2" type="ORF">ACFPZ3_35115</name>
</gene>
<accession>A0ABW1CTZ7</accession>
<evidence type="ECO:0000256" key="1">
    <source>
        <dbReference type="SAM" id="Phobius"/>
    </source>
</evidence>
<dbReference type="EMBL" id="JBHSPA010000045">
    <property type="protein sequence ID" value="MFC5829123.1"/>
    <property type="molecule type" value="Genomic_DNA"/>
</dbReference>
<protein>
    <submittedName>
        <fullName evidence="2">Uncharacterized protein</fullName>
    </submittedName>
</protein>
<dbReference type="RefSeq" id="WP_379518616.1">
    <property type="nucleotide sequence ID" value="NZ_JBHSPA010000045.1"/>
</dbReference>
<dbReference type="Proteomes" id="UP001596058">
    <property type="component" value="Unassembled WGS sequence"/>
</dbReference>
<reference evidence="3" key="1">
    <citation type="journal article" date="2019" name="Int. J. Syst. Evol. Microbiol.">
        <title>The Global Catalogue of Microorganisms (GCM) 10K type strain sequencing project: providing services to taxonomists for standard genome sequencing and annotation.</title>
        <authorList>
            <consortium name="The Broad Institute Genomics Platform"/>
            <consortium name="The Broad Institute Genome Sequencing Center for Infectious Disease"/>
            <person name="Wu L."/>
            <person name="Ma J."/>
        </authorList>
    </citation>
    <scope>NUCLEOTIDE SEQUENCE [LARGE SCALE GENOMIC DNA]</scope>
    <source>
        <strain evidence="3">CCUG 53903</strain>
    </source>
</reference>
<comment type="caution">
    <text evidence="2">The sequence shown here is derived from an EMBL/GenBank/DDBJ whole genome shotgun (WGS) entry which is preliminary data.</text>
</comment>
<evidence type="ECO:0000313" key="2">
    <source>
        <dbReference type="EMBL" id="MFC5829123.1"/>
    </source>
</evidence>
<proteinExistence type="predicted"/>
<feature type="transmembrane region" description="Helical" evidence="1">
    <location>
        <begin position="75"/>
        <end position="98"/>
    </location>
</feature>
<feature type="transmembrane region" description="Helical" evidence="1">
    <location>
        <begin position="110"/>
        <end position="133"/>
    </location>
</feature>
<sequence>MDLATGDVVGLATAVAWTIAALAGVYLLYTWLAGGGLRRAKVTRFPAALVFSHPALAVSSLVCWAAGLVTGSRALAWAAFAGLAVAALLGFAMFTRWLGAGRHGTPGRAFPALAVTLHGLAGVAAFTLVFLTASAPRAF</sequence>
<keyword evidence="1" id="KW-0812">Transmembrane</keyword>
<feature type="transmembrane region" description="Helical" evidence="1">
    <location>
        <begin position="45"/>
        <end position="69"/>
    </location>
</feature>